<dbReference type="AlphaFoldDB" id="A0A918WQ11"/>
<reference evidence="1" key="1">
    <citation type="journal article" date="2014" name="Int. J. Syst. Evol. Microbiol.">
        <title>Complete genome sequence of Corynebacterium casei LMG S-19264T (=DSM 44701T), isolated from a smear-ripened cheese.</title>
        <authorList>
            <consortium name="US DOE Joint Genome Institute (JGI-PGF)"/>
            <person name="Walter F."/>
            <person name="Albersmeier A."/>
            <person name="Kalinowski J."/>
            <person name="Ruckert C."/>
        </authorList>
    </citation>
    <scope>NUCLEOTIDE SEQUENCE</scope>
    <source>
        <strain evidence="1">KCTC 12988</strain>
    </source>
</reference>
<keyword evidence="2" id="KW-1185">Reference proteome</keyword>
<evidence type="ECO:0000313" key="1">
    <source>
        <dbReference type="EMBL" id="GHC66430.1"/>
    </source>
</evidence>
<dbReference type="EMBL" id="BMXI01000021">
    <property type="protein sequence ID" value="GHC66430.1"/>
    <property type="molecule type" value="Genomic_DNA"/>
</dbReference>
<protein>
    <submittedName>
        <fullName evidence="1">Uncharacterized protein</fullName>
    </submittedName>
</protein>
<accession>A0A918WQ11</accession>
<dbReference type="GO" id="GO:0008113">
    <property type="term" value="F:peptide-methionine (S)-S-oxide reductase activity"/>
    <property type="evidence" value="ECO:0007669"/>
    <property type="project" value="InterPro"/>
</dbReference>
<evidence type="ECO:0000313" key="2">
    <source>
        <dbReference type="Proteomes" id="UP000644507"/>
    </source>
</evidence>
<organism evidence="1 2">
    <name type="scientific">Roseibacillus persicicus</name>
    <dbReference type="NCBI Taxonomy" id="454148"/>
    <lineage>
        <taxon>Bacteria</taxon>
        <taxon>Pseudomonadati</taxon>
        <taxon>Verrucomicrobiota</taxon>
        <taxon>Verrucomicrobiia</taxon>
        <taxon>Verrucomicrobiales</taxon>
        <taxon>Verrucomicrobiaceae</taxon>
        <taxon>Roseibacillus</taxon>
    </lineage>
</organism>
<dbReference type="SUPFAM" id="SSF55068">
    <property type="entry name" value="Peptide methionine sulfoxide reductase"/>
    <property type="match status" value="1"/>
</dbReference>
<comment type="caution">
    <text evidence="1">The sequence shown here is derived from an EMBL/GenBank/DDBJ whole genome shotgun (WGS) entry which is preliminary data.</text>
</comment>
<reference evidence="1" key="2">
    <citation type="submission" date="2020-09" db="EMBL/GenBank/DDBJ databases">
        <authorList>
            <person name="Sun Q."/>
            <person name="Kim S."/>
        </authorList>
    </citation>
    <scope>NUCLEOTIDE SEQUENCE</scope>
    <source>
        <strain evidence="1">KCTC 12988</strain>
    </source>
</reference>
<name>A0A918WQ11_9BACT</name>
<dbReference type="Proteomes" id="UP000644507">
    <property type="component" value="Unassembled WGS sequence"/>
</dbReference>
<gene>
    <name evidence="1" type="ORF">GCM10007100_37850</name>
</gene>
<sequence length="218" mass="24645">MVVESIETDFIPLLVRNNKPGREAELLEKYHEPSWNFPVVRFLNGEGSDLLPRRDKLFKVPQLLPRMTEALALSKKTSQILPLVQPGTIRPGLIALSQHCFWTGELEIGGIEGVVETEAGWLKGSEVTLVYFDKDKITEESLVKMAKEDSCADEVFRGAALKGYRPAKEADQKRQLQGTAFAKLTDLTAYQKTKLNAFARSEPEKAKRYLTPRQREKL</sequence>
<dbReference type="InterPro" id="IPR036509">
    <property type="entry name" value="Met_Sox_Rdtase_MsrA_sf"/>
</dbReference>
<proteinExistence type="predicted"/>